<proteinExistence type="predicted"/>
<protein>
    <submittedName>
        <fullName evidence="2">Glycine/D-amino acid oxidase</fullName>
    </submittedName>
</protein>
<dbReference type="AlphaFoldDB" id="A0A1N7NRI1"/>
<dbReference type="Pfam" id="PF01266">
    <property type="entry name" value="DAO"/>
    <property type="match status" value="1"/>
</dbReference>
<sequence>MICGITKISLDNYRKPEYFYSGFFIMKNVDYIIVGDGYAGLFFAHQLIRNNRSFVMFSERQKSASQVSAGIINPVVLKKFTTFWKAQEQIDFLKNTLKEIENYTRENYLIDAPIHRIFHDENEQVLWLKKSDNDDLSQFLDKNFDRLKVVKNDFLSGKVNQSARLNVNGFFTGLFGFLEKNENLIAEKFIYSDLDAEKSTYKNFTFKNILFCEGMGVKHNPFFSDIPVNPNKGHHIKVELSEKISENITIKKKHFLFPVNDQLYFYGGTYDREQLHQEIDESAVEQLKKGLMEFYPHPFEIKDINFGFRPTVKDRRPIIGRHFDHHNFYVFNGLGARGILNGCYFSKSLYDFIEEGIPLHEEISLERFKNKN</sequence>
<name>A0A1N7NRI1_9FLAO</name>
<dbReference type="Proteomes" id="UP000185781">
    <property type="component" value="Unassembled WGS sequence"/>
</dbReference>
<evidence type="ECO:0000313" key="2">
    <source>
        <dbReference type="EMBL" id="SIT00880.1"/>
    </source>
</evidence>
<feature type="domain" description="FAD dependent oxidoreductase" evidence="1">
    <location>
        <begin position="30"/>
        <end position="346"/>
    </location>
</feature>
<dbReference type="EMBL" id="FTOV01000005">
    <property type="protein sequence ID" value="SIT00880.1"/>
    <property type="molecule type" value="Genomic_DNA"/>
</dbReference>
<evidence type="ECO:0000313" key="3">
    <source>
        <dbReference type="Proteomes" id="UP000185781"/>
    </source>
</evidence>
<evidence type="ECO:0000259" key="1">
    <source>
        <dbReference type="Pfam" id="PF01266"/>
    </source>
</evidence>
<gene>
    <name evidence="2" type="ORF">SAMN05421785_10532</name>
</gene>
<dbReference type="InterPro" id="IPR036188">
    <property type="entry name" value="FAD/NAD-bd_sf"/>
</dbReference>
<accession>A0A1N7NRI1</accession>
<dbReference type="GO" id="GO:0005737">
    <property type="term" value="C:cytoplasm"/>
    <property type="evidence" value="ECO:0007669"/>
    <property type="project" value="TreeGrafter"/>
</dbReference>
<reference evidence="2 3" key="1">
    <citation type="submission" date="2017-01" db="EMBL/GenBank/DDBJ databases">
        <authorList>
            <person name="Mah S.A."/>
            <person name="Swanson W.J."/>
            <person name="Moy G.W."/>
            <person name="Vacquier V.D."/>
        </authorList>
    </citation>
    <scope>NUCLEOTIDE SEQUENCE [LARGE SCALE GENOMIC DNA]</scope>
    <source>
        <strain evidence="2 3">DSM 18014</strain>
    </source>
</reference>
<dbReference type="Gene3D" id="3.50.50.60">
    <property type="entry name" value="FAD/NAD(P)-binding domain"/>
    <property type="match status" value="1"/>
</dbReference>
<dbReference type="Gene3D" id="3.30.9.10">
    <property type="entry name" value="D-Amino Acid Oxidase, subunit A, domain 2"/>
    <property type="match status" value="1"/>
</dbReference>
<dbReference type="SUPFAM" id="SSF54373">
    <property type="entry name" value="FAD-linked reductases, C-terminal domain"/>
    <property type="match status" value="1"/>
</dbReference>
<dbReference type="PANTHER" id="PTHR13847">
    <property type="entry name" value="SARCOSINE DEHYDROGENASE-RELATED"/>
    <property type="match status" value="1"/>
</dbReference>
<dbReference type="InterPro" id="IPR006076">
    <property type="entry name" value="FAD-dep_OxRdtase"/>
</dbReference>
<organism evidence="2 3">
    <name type="scientific">Chryseobacterium gambrini</name>
    <dbReference type="NCBI Taxonomy" id="373672"/>
    <lineage>
        <taxon>Bacteria</taxon>
        <taxon>Pseudomonadati</taxon>
        <taxon>Bacteroidota</taxon>
        <taxon>Flavobacteriia</taxon>
        <taxon>Flavobacteriales</taxon>
        <taxon>Weeksellaceae</taxon>
        <taxon>Chryseobacterium group</taxon>
        <taxon>Chryseobacterium</taxon>
    </lineage>
</organism>
<dbReference type="STRING" id="373672.SAMN05421785_10532"/>
<dbReference type="SUPFAM" id="SSF51971">
    <property type="entry name" value="Nucleotide-binding domain"/>
    <property type="match status" value="1"/>
</dbReference>